<evidence type="ECO:0000256" key="7">
    <source>
        <dbReference type="ARBA" id="ARBA00022822"/>
    </source>
</evidence>
<dbReference type="Gene3D" id="3.20.20.70">
    <property type="entry name" value="Aldolase class I"/>
    <property type="match status" value="1"/>
</dbReference>
<proteinExistence type="inferred from homology"/>
<evidence type="ECO:0000256" key="4">
    <source>
        <dbReference type="ARBA" id="ARBA00012572"/>
    </source>
</evidence>
<dbReference type="GO" id="GO:0004640">
    <property type="term" value="F:phosphoribosylanthranilate isomerase activity"/>
    <property type="evidence" value="ECO:0007669"/>
    <property type="project" value="UniProtKB-UniRule"/>
</dbReference>
<protein>
    <recommendedName>
        <fullName evidence="5 10">N-(5'-phosphoribosyl)anthranilate isomerase</fullName>
        <shortName evidence="10">PRAI</shortName>
        <ecNumber evidence="4 10">5.3.1.24</ecNumber>
    </recommendedName>
</protein>
<dbReference type="Proteomes" id="UP000017813">
    <property type="component" value="Unassembled WGS sequence"/>
</dbReference>
<evidence type="ECO:0000259" key="11">
    <source>
        <dbReference type="Pfam" id="PF00697"/>
    </source>
</evidence>
<dbReference type="RefSeq" id="WP_002641011.1">
    <property type="nucleotide sequence ID" value="NZ_CP019448.1"/>
</dbReference>
<evidence type="ECO:0000256" key="2">
    <source>
        <dbReference type="ARBA" id="ARBA00004664"/>
    </source>
</evidence>
<dbReference type="HAMAP" id="MF_00135">
    <property type="entry name" value="PRAI"/>
    <property type="match status" value="1"/>
</dbReference>
<evidence type="ECO:0000256" key="9">
    <source>
        <dbReference type="ARBA" id="ARBA00023235"/>
    </source>
</evidence>
<evidence type="ECO:0000256" key="1">
    <source>
        <dbReference type="ARBA" id="ARBA00001164"/>
    </source>
</evidence>
<accession>V9HMT5</accession>
<sequence>MKIQAKICGITRLEDALSAVAYGADALGFVFFSGSKRFIQPENARRIIQNLPPFVQTVGLFVNESAENVQKILATVPLTLLQFHGDESPTFCQQFHRPYLKAVRVQSTDDMLHAFARYPDARAILFDAYVDGEYGGTGHCFDWKMLPEKMAGHWILSGGLNPDNVAQALHETGALSVDVSSGVEESAGVKSPEKMRQFLFACQSNC</sequence>
<dbReference type="SUPFAM" id="SSF51366">
    <property type="entry name" value="Ribulose-phoshate binding barrel"/>
    <property type="match status" value="1"/>
</dbReference>
<dbReference type="InterPro" id="IPR001240">
    <property type="entry name" value="PRAI_dom"/>
</dbReference>
<dbReference type="eggNOG" id="COG0135">
    <property type="taxonomic scope" value="Bacteria"/>
</dbReference>
<keyword evidence="6 10" id="KW-0028">Amino-acid biosynthesis</keyword>
<dbReference type="NCBIfam" id="NF002298">
    <property type="entry name" value="PRK01222.1-4"/>
    <property type="match status" value="1"/>
</dbReference>
<dbReference type="HOGENOM" id="CLU_076364_2_0_4"/>
<comment type="catalytic activity">
    <reaction evidence="1 10">
        <text>N-(5-phospho-beta-D-ribosyl)anthranilate = 1-(2-carboxyphenylamino)-1-deoxy-D-ribulose 5-phosphate</text>
        <dbReference type="Rhea" id="RHEA:21540"/>
        <dbReference type="ChEBI" id="CHEBI:18277"/>
        <dbReference type="ChEBI" id="CHEBI:58613"/>
        <dbReference type="EC" id="5.3.1.24"/>
    </reaction>
</comment>
<reference evidence="12 13" key="2">
    <citation type="submission" date="2011-10" db="EMBL/GenBank/DDBJ databases">
        <title>The Genome Sequence of Simonsiella muelleri ATCC 29453.</title>
        <authorList>
            <consortium name="The Broad Institute Genome Sequencing Platform"/>
            <consortium name="The Broad Institute Genome Sequencing Center for Infectious Disease"/>
            <person name="Earl A."/>
            <person name="Ward D."/>
            <person name="Feldgarden M."/>
            <person name="Gevers D."/>
            <person name="Izard J."/>
            <person name="Baranova O.V."/>
            <person name="Blanton J.M."/>
            <person name="Tanner A.C."/>
            <person name="Dewhirst F."/>
            <person name="Young S.K."/>
            <person name="Zeng Q."/>
            <person name="Gargeya S."/>
            <person name="Fitzgerald M."/>
            <person name="Haas B."/>
            <person name="Abouelleil A."/>
            <person name="Alvarado L."/>
            <person name="Arachchi H.M."/>
            <person name="Berlin A."/>
            <person name="Brown A."/>
            <person name="Chapman S.B."/>
            <person name="Chen Z."/>
            <person name="Dunbar C."/>
            <person name="Freedman E."/>
            <person name="Gearin G."/>
            <person name="Goldberg J."/>
            <person name="Griggs A."/>
            <person name="Gujja S."/>
            <person name="Heiman D."/>
            <person name="Howarth C."/>
            <person name="Larson L."/>
            <person name="Lui A."/>
            <person name="MacDonald P.J.P."/>
            <person name="Montmayeur A."/>
            <person name="Murphy C."/>
            <person name="Neiman D."/>
            <person name="Pearson M."/>
            <person name="Priest M."/>
            <person name="Roberts A."/>
            <person name="Saif S."/>
            <person name="Shea T."/>
            <person name="Shenoy N."/>
            <person name="Sisk P."/>
            <person name="Stolte C."/>
            <person name="Sykes S."/>
            <person name="Wortman J."/>
            <person name="Nusbaum C."/>
            <person name="Birren B."/>
        </authorList>
    </citation>
    <scope>NUCLEOTIDE SEQUENCE [LARGE SCALE GENOMIC DNA]</scope>
    <source>
        <strain evidence="12 13">ATCC 29453</strain>
    </source>
</reference>
<comment type="similarity">
    <text evidence="3 10">Belongs to the TrpF family.</text>
</comment>
<dbReference type="Pfam" id="PF00697">
    <property type="entry name" value="PRAI"/>
    <property type="match status" value="1"/>
</dbReference>
<comment type="caution">
    <text evidence="12">The sequence shown here is derived from an EMBL/GenBank/DDBJ whole genome shotgun (WGS) entry which is preliminary data.</text>
</comment>
<keyword evidence="13" id="KW-1185">Reference proteome</keyword>
<evidence type="ECO:0000256" key="10">
    <source>
        <dbReference type="HAMAP-Rule" id="MF_00135"/>
    </source>
</evidence>
<dbReference type="CDD" id="cd00405">
    <property type="entry name" value="PRAI"/>
    <property type="match status" value="1"/>
</dbReference>
<dbReference type="InterPro" id="IPR013785">
    <property type="entry name" value="Aldolase_TIM"/>
</dbReference>
<reference evidence="12 13" key="1">
    <citation type="submission" date="2010-03" db="EMBL/GenBank/DDBJ databases">
        <authorList>
            <consortium name="The Broad Institute Genome Sequencing Platform"/>
            <person name="Ward D."/>
            <person name="Earl A."/>
            <person name="Feldgarden M."/>
            <person name="Gevers D."/>
            <person name="Young S."/>
            <person name="Zeng Q."/>
            <person name="Koehrsen M."/>
            <person name="Alvarado L."/>
            <person name="Berlin A.M."/>
            <person name="Borenstein D."/>
            <person name="Chapman S.B."/>
            <person name="Chen Z."/>
            <person name="Engels R."/>
            <person name="Freedman E."/>
            <person name="Gellesch M."/>
            <person name="Goldberg J."/>
            <person name="Griggs A."/>
            <person name="Gujja S."/>
            <person name="Heilman E.R."/>
            <person name="Heiman D.I."/>
            <person name="Hepburn T.A."/>
            <person name="Howarth C."/>
            <person name="Jen D."/>
            <person name="Larson L."/>
            <person name="Mehta T."/>
            <person name="Park D."/>
            <person name="Pearson M."/>
            <person name="Richards J."/>
            <person name="Roberts A."/>
            <person name="Saif S."/>
            <person name="Shea T.D."/>
            <person name="Shenoy N."/>
            <person name="Sisk P."/>
            <person name="Stolte C."/>
            <person name="Sykes S.N."/>
            <person name="Walk T."/>
            <person name="White J."/>
            <person name="Yandava C."/>
            <person name="Izard J."/>
            <person name="Baranova O.V."/>
            <person name="Blanton J.M."/>
            <person name="Tanner A.C."/>
            <person name="Dewhirst F."/>
            <person name="Haas B."/>
            <person name="Nusbaum C."/>
            <person name="Birren B."/>
        </authorList>
    </citation>
    <scope>NUCLEOTIDE SEQUENCE [LARGE SCALE GENOMIC DNA]</scope>
    <source>
        <strain evidence="12 13">ATCC 29453</strain>
    </source>
</reference>
<gene>
    <name evidence="10" type="primary">trpF</name>
    <name evidence="12" type="ORF">HMPREF9021_00084</name>
</gene>
<feature type="domain" description="N-(5'phosphoribosyl) anthranilate isomerase (PRAI)" evidence="11">
    <location>
        <begin position="5"/>
        <end position="199"/>
    </location>
</feature>
<dbReference type="KEGG" id="smur:BWP33_02160"/>
<dbReference type="UniPathway" id="UPA00035">
    <property type="reaction ID" value="UER00042"/>
</dbReference>
<dbReference type="GO" id="GO:0000162">
    <property type="term" value="P:L-tryptophan biosynthetic process"/>
    <property type="evidence" value="ECO:0007669"/>
    <property type="project" value="UniProtKB-UniRule"/>
</dbReference>
<dbReference type="InterPro" id="IPR044643">
    <property type="entry name" value="TrpF_fam"/>
</dbReference>
<dbReference type="AlphaFoldDB" id="V9HMT5"/>
<dbReference type="PANTHER" id="PTHR42894">
    <property type="entry name" value="N-(5'-PHOSPHORIBOSYL)ANTHRANILATE ISOMERASE"/>
    <property type="match status" value="1"/>
</dbReference>
<evidence type="ECO:0000256" key="5">
    <source>
        <dbReference type="ARBA" id="ARBA00022272"/>
    </source>
</evidence>
<keyword evidence="8 10" id="KW-0057">Aromatic amino acid biosynthesis</keyword>
<dbReference type="STRING" id="641147.HMPREF9021_00084"/>
<evidence type="ECO:0000313" key="13">
    <source>
        <dbReference type="Proteomes" id="UP000017813"/>
    </source>
</evidence>
<evidence type="ECO:0000256" key="6">
    <source>
        <dbReference type="ARBA" id="ARBA00022605"/>
    </source>
</evidence>
<name>V9HMT5_9NEIS</name>
<organism evidence="12 13">
    <name type="scientific">Simonsiella muelleri ATCC 29453</name>
    <dbReference type="NCBI Taxonomy" id="641147"/>
    <lineage>
        <taxon>Bacteria</taxon>
        <taxon>Pseudomonadati</taxon>
        <taxon>Pseudomonadota</taxon>
        <taxon>Betaproteobacteria</taxon>
        <taxon>Neisseriales</taxon>
        <taxon>Neisseriaceae</taxon>
        <taxon>Simonsiella</taxon>
    </lineage>
</organism>
<dbReference type="FunFam" id="3.20.20.70:FF:000075">
    <property type="entry name" value="Tryptophan biosynthesis protein TRP1"/>
    <property type="match status" value="1"/>
</dbReference>
<dbReference type="EC" id="5.3.1.24" evidence="4 10"/>
<dbReference type="EMBL" id="ADCY02000002">
    <property type="protein sequence ID" value="EFG31689.2"/>
    <property type="molecule type" value="Genomic_DNA"/>
</dbReference>
<keyword evidence="9 10" id="KW-0413">Isomerase</keyword>
<evidence type="ECO:0000313" key="12">
    <source>
        <dbReference type="EMBL" id="EFG31689.2"/>
    </source>
</evidence>
<dbReference type="PANTHER" id="PTHR42894:SF1">
    <property type="entry name" value="N-(5'-PHOSPHORIBOSYL)ANTHRANILATE ISOMERASE"/>
    <property type="match status" value="1"/>
</dbReference>
<evidence type="ECO:0000256" key="8">
    <source>
        <dbReference type="ARBA" id="ARBA00023141"/>
    </source>
</evidence>
<dbReference type="OrthoDB" id="9796196at2"/>
<comment type="pathway">
    <text evidence="2 10">Amino-acid biosynthesis; L-tryptophan biosynthesis; L-tryptophan from chorismate: step 3/5.</text>
</comment>
<dbReference type="InterPro" id="IPR011060">
    <property type="entry name" value="RibuloseP-bd_barrel"/>
</dbReference>
<evidence type="ECO:0000256" key="3">
    <source>
        <dbReference type="ARBA" id="ARBA00007571"/>
    </source>
</evidence>
<keyword evidence="7 10" id="KW-0822">Tryptophan biosynthesis</keyword>